<keyword evidence="2" id="KW-1185">Reference proteome</keyword>
<evidence type="ECO:0000313" key="2">
    <source>
        <dbReference type="Proteomes" id="UP000612893"/>
    </source>
</evidence>
<organism evidence="1 2">
    <name type="scientific">Candidatus Nephthysia bennettiae</name>
    <dbReference type="NCBI Taxonomy" id="3127016"/>
    <lineage>
        <taxon>Bacteria</taxon>
        <taxon>Bacillati</taxon>
        <taxon>Candidatus Dormiibacterota</taxon>
        <taxon>Candidatus Dormibacteria</taxon>
        <taxon>Candidatus Dormibacterales</taxon>
        <taxon>Candidatus Dormibacteraceae</taxon>
        <taxon>Candidatus Nephthysia</taxon>
    </lineage>
</organism>
<proteinExistence type="predicted"/>
<name>A0A934JXK8_9BACT</name>
<dbReference type="Proteomes" id="UP000612893">
    <property type="component" value="Unassembled WGS sequence"/>
</dbReference>
<evidence type="ECO:0000313" key="1">
    <source>
        <dbReference type="EMBL" id="MBJ7596787.1"/>
    </source>
</evidence>
<accession>A0A934JXK8</accession>
<dbReference type="AlphaFoldDB" id="A0A934JXK8"/>
<reference evidence="1" key="1">
    <citation type="submission" date="2020-10" db="EMBL/GenBank/DDBJ databases">
        <title>Ca. Dormibacterota MAGs.</title>
        <authorList>
            <person name="Montgomery K."/>
        </authorList>
    </citation>
    <scope>NUCLEOTIDE SEQUENCE [LARGE SCALE GENOMIC DNA]</scope>
    <source>
        <strain evidence="1">SC8812_S17_10</strain>
    </source>
</reference>
<protein>
    <submittedName>
        <fullName evidence="1">Uncharacterized protein</fullName>
    </submittedName>
</protein>
<gene>
    <name evidence="1" type="ORF">JF922_01685</name>
</gene>
<sequence>MEALRTYRIEEVLGPAALPLRTLYAFQAPDRLRFQLSTGPETVIVGGSRFSMDRPSGAWRVEPAVPVKVPSLTWEPASFLGTHLIGSAQLAGQATQVVAFFEMLNGFPVWFRLWIDGEGLVWRAEMRAQGHFMDDGYRDFDAPFTIEPPPLRGP</sequence>
<dbReference type="EMBL" id="JAEKNR010000024">
    <property type="protein sequence ID" value="MBJ7596787.1"/>
    <property type="molecule type" value="Genomic_DNA"/>
</dbReference>
<comment type="caution">
    <text evidence="1">The sequence shown here is derived from an EMBL/GenBank/DDBJ whole genome shotgun (WGS) entry which is preliminary data.</text>
</comment>